<feature type="domain" description="C2H2-type" evidence="8">
    <location>
        <begin position="290"/>
        <end position="317"/>
    </location>
</feature>
<dbReference type="PROSITE" id="PS50157">
    <property type="entry name" value="ZINC_FINGER_C2H2_2"/>
    <property type="match status" value="3"/>
</dbReference>
<keyword evidence="4" id="KW-0862">Zinc</keyword>
<keyword evidence="7" id="KW-0472">Membrane</keyword>
<dbReference type="PROSITE" id="PS00028">
    <property type="entry name" value="ZINC_FINGER_C2H2_1"/>
    <property type="match status" value="3"/>
</dbReference>
<dbReference type="Ensembl" id="ENSPNAT00000016097.2">
    <property type="protein sequence ID" value="ENSPNAP00000009682.2"/>
    <property type="gene ID" value="ENSPNAG00000015174.2"/>
</dbReference>
<name>A0A3B4CCK4_PYGNA</name>
<dbReference type="SMART" id="SM00355">
    <property type="entry name" value="ZnF_C2H2"/>
    <property type="match status" value="3"/>
</dbReference>
<evidence type="ECO:0000259" key="8">
    <source>
        <dbReference type="PROSITE" id="PS50157"/>
    </source>
</evidence>
<evidence type="ECO:0000256" key="7">
    <source>
        <dbReference type="SAM" id="Phobius"/>
    </source>
</evidence>
<dbReference type="InterPro" id="IPR036236">
    <property type="entry name" value="Znf_C2H2_sf"/>
</dbReference>
<dbReference type="GO" id="GO:0000981">
    <property type="term" value="F:DNA-binding transcription factor activity, RNA polymerase II-specific"/>
    <property type="evidence" value="ECO:0007669"/>
    <property type="project" value="TreeGrafter"/>
</dbReference>
<dbReference type="PANTHER" id="PTHR23226:SF240">
    <property type="entry name" value="GASTRULA ZINC FINGER PROTEIN XLCGF26.1-LIKE-RELATED"/>
    <property type="match status" value="1"/>
</dbReference>
<protein>
    <recommendedName>
        <fullName evidence="8">C2H2-type domain-containing protein</fullName>
    </recommendedName>
</protein>
<feature type="domain" description="C2H2-type" evidence="8">
    <location>
        <begin position="318"/>
        <end position="345"/>
    </location>
</feature>
<keyword evidence="7" id="KW-1133">Transmembrane helix</keyword>
<dbReference type="STRING" id="42514.ENSPNAP00000009682"/>
<feature type="transmembrane region" description="Helical" evidence="7">
    <location>
        <begin position="377"/>
        <end position="396"/>
    </location>
</feature>
<feature type="compositionally biased region" description="Basic and acidic residues" evidence="6">
    <location>
        <begin position="109"/>
        <end position="119"/>
    </location>
</feature>
<organism evidence="9 10">
    <name type="scientific">Pygocentrus nattereri</name>
    <name type="common">Red-bellied piranha</name>
    <dbReference type="NCBI Taxonomy" id="42514"/>
    <lineage>
        <taxon>Eukaryota</taxon>
        <taxon>Metazoa</taxon>
        <taxon>Chordata</taxon>
        <taxon>Craniata</taxon>
        <taxon>Vertebrata</taxon>
        <taxon>Euteleostomi</taxon>
        <taxon>Actinopterygii</taxon>
        <taxon>Neopterygii</taxon>
        <taxon>Teleostei</taxon>
        <taxon>Ostariophysi</taxon>
        <taxon>Characiformes</taxon>
        <taxon>Characoidei</taxon>
        <taxon>Pygocentrus</taxon>
    </lineage>
</organism>
<dbReference type="Gene3D" id="3.30.160.60">
    <property type="entry name" value="Classic Zinc Finger"/>
    <property type="match status" value="3"/>
</dbReference>
<reference evidence="9 10" key="1">
    <citation type="submission" date="2020-10" db="EMBL/GenBank/DDBJ databases">
        <title>Pygocentrus nattereri (red-bellied piranha) genome, fPygNat1, primary haplotype.</title>
        <authorList>
            <person name="Myers G."/>
            <person name="Meyer A."/>
            <person name="Karagic N."/>
            <person name="Pippel M."/>
            <person name="Winkler S."/>
            <person name="Tracey A."/>
            <person name="Wood J."/>
            <person name="Formenti G."/>
            <person name="Howe K."/>
            <person name="Fedrigo O."/>
            <person name="Jarvis E.D."/>
        </authorList>
    </citation>
    <scope>NUCLEOTIDE SEQUENCE [LARGE SCALE GENOMIC DNA]</scope>
</reference>
<dbReference type="PANTHER" id="PTHR23226">
    <property type="entry name" value="ZINC FINGER AND SCAN DOMAIN-CONTAINING"/>
    <property type="match status" value="1"/>
</dbReference>
<evidence type="ECO:0000256" key="1">
    <source>
        <dbReference type="ARBA" id="ARBA00022723"/>
    </source>
</evidence>
<evidence type="ECO:0000256" key="2">
    <source>
        <dbReference type="ARBA" id="ARBA00022737"/>
    </source>
</evidence>
<dbReference type="Proteomes" id="UP001501920">
    <property type="component" value="Chromosome 5"/>
</dbReference>
<gene>
    <name evidence="9" type="primary">MED8</name>
</gene>
<dbReference type="AlphaFoldDB" id="A0A3B4CCK4"/>
<dbReference type="OMA" id="VRYYEPY"/>
<keyword evidence="2" id="KW-0677">Repeat</keyword>
<feature type="compositionally biased region" description="Basic and acidic residues" evidence="6">
    <location>
        <begin position="77"/>
        <end position="89"/>
    </location>
</feature>
<proteinExistence type="predicted"/>
<dbReference type="Pfam" id="PF00096">
    <property type="entry name" value="zf-C2H2"/>
    <property type="match status" value="3"/>
</dbReference>
<feature type="region of interest" description="Disordered" evidence="6">
    <location>
        <begin position="53"/>
        <end position="182"/>
    </location>
</feature>
<accession>A0A3B4CCK4</accession>
<dbReference type="FunFam" id="3.30.160.60:FF:000624">
    <property type="entry name" value="zinc finger protein 697"/>
    <property type="match status" value="1"/>
</dbReference>
<feature type="domain" description="C2H2-type" evidence="8">
    <location>
        <begin position="346"/>
        <end position="373"/>
    </location>
</feature>
<dbReference type="FunFam" id="3.30.160.60:FF:000688">
    <property type="entry name" value="zinc finger protein 197 isoform X1"/>
    <property type="match status" value="1"/>
</dbReference>
<reference evidence="9" key="3">
    <citation type="submission" date="2025-09" db="UniProtKB">
        <authorList>
            <consortium name="Ensembl"/>
        </authorList>
    </citation>
    <scope>IDENTIFICATION</scope>
</reference>
<dbReference type="GO" id="GO:0000978">
    <property type="term" value="F:RNA polymerase II cis-regulatory region sequence-specific DNA binding"/>
    <property type="evidence" value="ECO:0007669"/>
    <property type="project" value="TreeGrafter"/>
</dbReference>
<dbReference type="GeneTree" id="ENSGT01150000286953"/>
<dbReference type="InterPro" id="IPR013087">
    <property type="entry name" value="Znf_C2H2_type"/>
</dbReference>
<dbReference type="SUPFAM" id="SSF57667">
    <property type="entry name" value="beta-beta-alpha zinc fingers"/>
    <property type="match status" value="2"/>
</dbReference>
<keyword evidence="7" id="KW-0812">Transmembrane</keyword>
<evidence type="ECO:0000313" key="9">
    <source>
        <dbReference type="Ensembl" id="ENSPNAP00000009682.2"/>
    </source>
</evidence>
<evidence type="ECO:0000256" key="3">
    <source>
        <dbReference type="ARBA" id="ARBA00022771"/>
    </source>
</evidence>
<keyword evidence="1" id="KW-0479">Metal-binding</keyword>
<evidence type="ECO:0000313" key="10">
    <source>
        <dbReference type="Proteomes" id="UP001501920"/>
    </source>
</evidence>
<dbReference type="GO" id="GO:0008270">
    <property type="term" value="F:zinc ion binding"/>
    <property type="evidence" value="ECO:0007669"/>
    <property type="project" value="UniProtKB-KW"/>
</dbReference>
<dbReference type="FunFam" id="3.30.160.60:FF:000038">
    <property type="entry name" value="Zinc finger protein 624"/>
    <property type="match status" value="1"/>
</dbReference>
<keyword evidence="3 5" id="KW-0863">Zinc-finger</keyword>
<reference evidence="9" key="2">
    <citation type="submission" date="2025-08" db="UniProtKB">
        <authorList>
            <consortium name="Ensembl"/>
        </authorList>
    </citation>
    <scope>IDENTIFICATION</scope>
</reference>
<keyword evidence="10" id="KW-1185">Reference proteome</keyword>
<evidence type="ECO:0000256" key="5">
    <source>
        <dbReference type="PROSITE-ProRule" id="PRU00042"/>
    </source>
</evidence>
<evidence type="ECO:0000256" key="6">
    <source>
        <dbReference type="SAM" id="MobiDB-lite"/>
    </source>
</evidence>
<feature type="compositionally biased region" description="Polar residues" evidence="6">
    <location>
        <begin position="131"/>
        <end position="160"/>
    </location>
</feature>
<evidence type="ECO:0000256" key="4">
    <source>
        <dbReference type="ARBA" id="ARBA00022833"/>
    </source>
</evidence>
<sequence>MQSLECQYISNISYRLTSPKLFQIVEVNEARVGGALKEEVAESTDTQIYSTVHGHAADHREPQSHNVGETSGLHASQPDHRVPQRDKFPGSKSGSPGIQDSMKSRPLLKRPDSKADHAEQSPLPQSGPAAVSSSECSTVKQLAKSPNSVSGTTSAPSRVNPTLDKHQHGDLPPSRPPVEGSVVYPGPCGKVSSPASQVTQQRTLVKKSTKLVEPASVLASNPGTVNIARGQPVHKSPASLPKPSQALQHFQRAYTDERSISALQSGRNLMQALSARTGGHIGHHTVRTPHNCSQCGKGFSHLCHLRAHQQIHTGERQFCCSLCGRSFTKLSNLKAHRRVHTGERPYICMACGKRFNRSTHLRVHLRRHSRLSHQPHSILLLFIYMLFIFYIILNWANKQ</sequence>